<sequence length="55" mass="6425">EDPKLNTKDYLEKRVGELHALTPGELARLGKEAKVKNESEEEKEIDKIREEYKVQ</sequence>
<evidence type="ECO:0000313" key="3">
    <source>
        <dbReference type="Proteomes" id="UP000034617"/>
    </source>
</evidence>
<reference evidence="2 3" key="1">
    <citation type="journal article" date="2015" name="Nature">
        <title>rRNA introns, odd ribosomes, and small enigmatic genomes across a large radiation of phyla.</title>
        <authorList>
            <person name="Brown C.T."/>
            <person name="Hug L.A."/>
            <person name="Thomas B.C."/>
            <person name="Sharon I."/>
            <person name="Castelle C.J."/>
            <person name="Singh A."/>
            <person name="Wilkins M.J."/>
            <person name="Williams K.H."/>
            <person name="Banfield J.F."/>
        </authorList>
    </citation>
    <scope>NUCLEOTIDE SEQUENCE [LARGE SCALE GENOMIC DNA]</scope>
</reference>
<dbReference type="Proteomes" id="UP000034617">
    <property type="component" value="Unassembled WGS sequence"/>
</dbReference>
<dbReference type="EMBL" id="LCHM01000066">
    <property type="protein sequence ID" value="KKT34746.1"/>
    <property type="molecule type" value="Genomic_DNA"/>
</dbReference>
<feature type="non-terminal residue" evidence="2">
    <location>
        <position position="1"/>
    </location>
</feature>
<name>A0A0G1GIG4_9BACT</name>
<gene>
    <name evidence="2" type="ORF">UW22_C0066G0001</name>
</gene>
<evidence type="ECO:0000313" key="2">
    <source>
        <dbReference type="EMBL" id="KKT34746.1"/>
    </source>
</evidence>
<organism evidence="2 3">
    <name type="scientific">Candidatus Gottesmanbacteria bacterium GW2011_GWB1_44_11c</name>
    <dbReference type="NCBI Taxonomy" id="1618447"/>
    <lineage>
        <taxon>Bacteria</taxon>
        <taxon>Candidatus Gottesmaniibacteriota</taxon>
    </lineage>
</organism>
<protein>
    <submittedName>
        <fullName evidence="2">Uncharacterized protein</fullName>
    </submittedName>
</protein>
<proteinExistence type="predicted"/>
<comment type="caution">
    <text evidence="2">The sequence shown here is derived from an EMBL/GenBank/DDBJ whole genome shotgun (WGS) entry which is preliminary data.</text>
</comment>
<dbReference type="AlphaFoldDB" id="A0A0G1GIG4"/>
<accession>A0A0G1GIG4</accession>
<feature type="region of interest" description="Disordered" evidence="1">
    <location>
        <begin position="32"/>
        <end position="55"/>
    </location>
</feature>
<evidence type="ECO:0000256" key="1">
    <source>
        <dbReference type="SAM" id="MobiDB-lite"/>
    </source>
</evidence>